<dbReference type="AlphaFoldDB" id="A0A1L9PK89"/>
<keyword evidence="4" id="KW-0539">Nucleus</keyword>
<dbReference type="Pfam" id="PF00172">
    <property type="entry name" value="Zn_clus"/>
    <property type="match status" value="1"/>
</dbReference>
<feature type="domain" description="Zn(2)-C6 fungal-type" evidence="5">
    <location>
        <begin position="16"/>
        <end position="49"/>
    </location>
</feature>
<dbReference type="RefSeq" id="XP_040667712.1">
    <property type="nucleotide sequence ID" value="XM_040812354.1"/>
</dbReference>
<dbReference type="GO" id="GO:0000981">
    <property type="term" value="F:DNA-binding transcription factor activity, RNA polymerase II-specific"/>
    <property type="evidence" value="ECO:0007669"/>
    <property type="project" value="InterPro"/>
</dbReference>
<dbReference type="InterPro" id="IPR001138">
    <property type="entry name" value="Zn2Cys6_DnaBD"/>
</dbReference>
<dbReference type="InterPro" id="IPR036864">
    <property type="entry name" value="Zn2-C6_fun-type_DNA-bd_sf"/>
</dbReference>
<evidence type="ECO:0000256" key="4">
    <source>
        <dbReference type="ARBA" id="ARBA00023242"/>
    </source>
</evidence>
<evidence type="ECO:0000313" key="7">
    <source>
        <dbReference type="Proteomes" id="UP000184073"/>
    </source>
</evidence>
<sequence>MSLSHTAKRQKKTLLACVPCRTKKIKCDGLRPVCGACSKNRRTESECIWKRINGKEATVPQYEQ</sequence>
<dbReference type="GeneID" id="63727865"/>
<protein>
    <recommendedName>
        <fullName evidence="5">Zn(2)-C6 fungal-type domain-containing protein</fullName>
    </recommendedName>
</protein>
<evidence type="ECO:0000259" key="5">
    <source>
        <dbReference type="PROSITE" id="PS50048"/>
    </source>
</evidence>
<dbReference type="CDD" id="cd00067">
    <property type="entry name" value="GAL4"/>
    <property type="match status" value="1"/>
</dbReference>
<dbReference type="SUPFAM" id="SSF57701">
    <property type="entry name" value="Zn2/Cys6 DNA-binding domain"/>
    <property type="match status" value="1"/>
</dbReference>
<dbReference type="GO" id="GO:0008270">
    <property type="term" value="F:zinc ion binding"/>
    <property type="evidence" value="ECO:0007669"/>
    <property type="project" value="InterPro"/>
</dbReference>
<dbReference type="GO" id="GO:0003677">
    <property type="term" value="F:DNA binding"/>
    <property type="evidence" value="ECO:0007669"/>
    <property type="project" value="UniProtKB-KW"/>
</dbReference>
<dbReference type="VEuPathDB" id="FungiDB:ASPVEDRAFT_41488"/>
<dbReference type="SMART" id="SM00066">
    <property type="entry name" value="GAL4"/>
    <property type="match status" value="1"/>
</dbReference>
<keyword evidence="3" id="KW-0804">Transcription</keyword>
<accession>A0A1L9PK89</accession>
<dbReference type="OrthoDB" id="3364175at2759"/>
<keyword evidence="2" id="KW-0238">DNA-binding</keyword>
<keyword evidence="7" id="KW-1185">Reference proteome</keyword>
<evidence type="ECO:0000313" key="6">
    <source>
        <dbReference type="EMBL" id="OJJ01950.1"/>
    </source>
</evidence>
<reference evidence="7" key="1">
    <citation type="journal article" date="2017" name="Genome Biol.">
        <title>Comparative genomics reveals high biological diversity and specific adaptations in the industrially and medically important fungal genus Aspergillus.</title>
        <authorList>
            <person name="de Vries R.P."/>
            <person name="Riley R."/>
            <person name="Wiebenga A."/>
            <person name="Aguilar-Osorio G."/>
            <person name="Amillis S."/>
            <person name="Uchima C.A."/>
            <person name="Anderluh G."/>
            <person name="Asadollahi M."/>
            <person name="Askin M."/>
            <person name="Barry K."/>
            <person name="Battaglia E."/>
            <person name="Bayram O."/>
            <person name="Benocci T."/>
            <person name="Braus-Stromeyer S.A."/>
            <person name="Caldana C."/>
            <person name="Canovas D."/>
            <person name="Cerqueira G.C."/>
            <person name="Chen F."/>
            <person name="Chen W."/>
            <person name="Choi C."/>
            <person name="Clum A."/>
            <person name="Dos Santos R.A."/>
            <person name="Damasio A.R."/>
            <person name="Diallinas G."/>
            <person name="Emri T."/>
            <person name="Fekete E."/>
            <person name="Flipphi M."/>
            <person name="Freyberg S."/>
            <person name="Gallo A."/>
            <person name="Gournas C."/>
            <person name="Habgood R."/>
            <person name="Hainaut M."/>
            <person name="Harispe M.L."/>
            <person name="Henrissat B."/>
            <person name="Hilden K.S."/>
            <person name="Hope R."/>
            <person name="Hossain A."/>
            <person name="Karabika E."/>
            <person name="Karaffa L."/>
            <person name="Karanyi Z."/>
            <person name="Krasevec N."/>
            <person name="Kuo A."/>
            <person name="Kusch H."/>
            <person name="LaButti K."/>
            <person name="Lagendijk E.L."/>
            <person name="Lapidus A."/>
            <person name="Levasseur A."/>
            <person name="Lindquist E."/>
            <person name="Lipzen A."/>
            <person name="Logrieco A.F."/>
            <person name="MacCabe A."/>
            <person name="Maekelae M.R."/>
            <person name="Malavazi I."/>
            <person name="Melin P."/>
            <person name="Meyer V."/>
            <person name="Mielnichuk N."/>
            <person name="Miskei M."/>
            <person name="Molnar A.P."/>
            <person name="Mule G."/>
            <person name="Ngan C.Y."/>
            <person name="Orejas M."/>
            <person name="Orosz E."/>
            <person name="Ouedraogo J.P."/>
            <person name="Overkamp K.M."/>
            <person name="Park H.-S."/>
            <person name="Perrone G."/>
            <person name="Piumi F."/>
            <person name="Punt P.J."/>
            <person name="Ram A.F."/>
            <person name="Ramon A."/>
            <person name="Rauscher S."/>
            <person name="Record E."/>
            <person name="Riano-Pachon D.M."/>
            <person name="Robert V."/>
            <person name="Roehrig J."/>
            <person name="Ruller R."/>
            <person name="Salamov A."/>
            <person name="Salih N.S."/>
            <person name="Samson R.A."/>
            <person name="Sandor E."/>
            <person name="Sanguinetti M."/>
            <person name="Schuetze T."/>
            <person name="Sepcic K."/>
            <person name="Shelest E."/>
            <person name="Sherlock G."/>
            <person name="Sophianopoulou V."/>
            <person name="Squina F.M."/>
            <person name="Sun H."/>
            <person name="Susca A."/>
            <person name="Todd R.B."/>
            <person name="Tsang A."/>
            <person name="Unkles S.E."/>
            <person name="van de Wiele N."/>
            <person name="van Rossen-Uffink D."/>
            <person name="Oliveira J.V."/>
            <person name="Vesth T.C."/>
            <person name="Visser J."/>
            <person name="Yu J.-H."/>
            <person name="Zhou M."/>
            <person name="Andersen M.R."/>
            <person name="Archer D.B."/>
            <person name="Baker S.E."/>
            <person name="Benoit I."/>
            <person name="Brakhage A.A."/>
            <person name="Braus G.H."/>
            <person name="Fischer R."/>
            <person name="Frisvad J.C."/>
            <person name="Goldman G.H."/>
            <person name="Houbraken J."/>
            <person name="Oakley B."/>
            <person name="Pocsi I."/>
            <person name="Scazzocchio C."/>
            <person name="Seiboth B."/>
            <person name="vanKuyk P.A."/>
            <person name="Wortman J."/>
            <person name="Dyer P.S."/>
            <person name="Grigoriev I.V."/>
        </authorList>
    </citation>
    <scope>NUCLEOTIDE SEQUENCE [LARGE SCALE GENOMIC DNA]</scope>
    <source>
        <strain evidence="7">CBS 583.65</strain>
    </source>
</reference>
<dbReference type="Proteomes" id="UP000184073">
    <property type="component" value="Unassembled WGS sequence"/>
</dbReference>
<gene>
    <name evidence="6" type="ORF">ASPVEDRAFT_41488</name>
</gene>
<evidence type="ECO:0000256" key="1">
    <source>
        <dbReference type="ARBA" id="ARBA00023015"/>
    </source>
</evidence>
<organism evidence="6 7">
    <name type="scientific">Aspergillus versicolor CBS 583.65</name>
    <dbReference type="NCBI Taxonomy" id="1036611"/>
    <lineage>
        <taxon>Eukaryota</taxon>
        <taxon>Fungi</taxon>
        <taxon>Dikarya</taxon>
        <taxon>Ascomycota</taxon>
        <taxon>Pezizomycotina</taxon>
        <taxon>Eurotiomycetes</taxon>
        <taxon>Eurotiomycetidae</taxon>
        <taxon>Eurotiales</taxon>
        <taxon>Aspergillaceae</taxon>
        <taxon>Aspergillus</taxon>
        <taxon>Aspergillus subgen. Nidulantes</taxon>
    </lineage>
</organism>
<evidence type="ECO:0000256" key="2">
    <source>
        <dbReference type="ARBA" id="ARBA00023125"/>
    </source>
</evidence>
<name>A0A1L9PK89_ASPVE</name>
<dbReference type="Gene3D" id="4.10.240.10">
    <property type="entry name" value="Zn(2)-C6 fungal-type DNA-binding domain"/>
    <property type="match status" value="1"/>
</dbReference>
<dbReference type="EMBL" id="KV878128">
    <property type="protein sequence ID" value="OJJ01950.1"/>
    <property type="molecule type" value="Genomic_DNA"/>
</dbReference>
<proteinExistence type="predicted"/>
<keyword evidence="1" id="KW-0805">Transcription regulation</keyword>
<evidence type="ECO:0000256" key="3">
    <source>
        <dbReference type="ARBA" id="ARBA00023163"/>
    </source>
</evidence>
<dbReference type="PROSITE" id="PS50048">
    <property type="entry name" value="ZN2_CY6_FUNGAL_2"/>
    <property type="match status" value="1"/>
</dbReference>